<keyword evidence="3 4" id="KW-0408">Iron</keyword>
<dbReference type="PANTHER" id="PTHR33751">
    <property type="entry name" value="CBB3-TYPE CYTOCHROME C OXIDASE SUBUNIT FIXP"/>
    <property type="match status" value="1"/>
</dbReference>
<keyword evidence="1 4" id="KW-0349">Heme</keyword>
<keyword evidence="6" id="KW-1133">Transmembrane helix</keyword>
<evidence type="ECO:0000313" key="8">
    <source>
        <dbReference type="EMBL" id="AUS06071.1"/>
    </source>
</evidence>
<evidence type="ECO:0000256" key="3">
    <source>
        <dbReference type="ARBA" id="ARBA00023004"/>
    </source>
</evidence>
<keyword evidence="6" id="KW-0472">Membrane</keyword>
<evidence type="ECO:0000256" key="6">
    <source>
        <dbReference type="SAM" id="Phobius"/>
    </source>
</evidence>
<dbReference type="KEGG" id="taj:C1A40_11675"/>
<dbReference type="RefSeq" id="WP_102996048.1">
    <property type="nucleotide sequence ID" value="NZ_CP025938.1"/>
</dbReference>
<feature type="domain" description="Cytochrome c" evidence="7">
    <location>
        <begin position="193"/>
        <end position="273"/>
    </location>
</feature>
<keyword evidence="9" id="KW-1185">Reference proteome</keyword>
<gene>
    <name evidence="8" type="ORF">C1A40_11675</name>
</gene>
<dbReference type="PANTHER" id="PTHR33751:SF1">
    <property type="entry name" value="CBB3-TYPE CYTOCHROME C OXIDASE SUBUNIT FIXP"/>
    <property type="match status" value="1"/>
</dbReference>
<feature type="transmembrane region" description="Helical" evidence="6">
    <location>
        <begin position="38"/>
        <end position="61"/>
    </location>
</feature>
<dbReference type="InterPro" id="IPR009056">
    <property type="entry name" value="Cyt_c-like_dom"/>
</dbReference>
<dbReference type="Pfam" id="PF13442">
    <property type="entry name" value="Cytochrome_CBB3"/>
    <property type="match status" value="1"/>
</dbReference>
<dbReference type="GO" id="GO:0009055">
    <property type="term" value="F:electron transfer activity"/>
    <property type="evidence" value="ECO:0007669"/>
    <property type="project" value="InterPro"/>
</dbReference>
<dbReference type="InterPro" id="IPR032858">
    <property type="entry name" value="CcoP_N"/>
</dbReference>
<dbReference type="GO" id="GO:0020037">
    <property type="term" value="F:heme binding"/>
    <property type="evidence" value="ECO:0007669"/>
    <property type="project" value="InterPro"/>
</dbReference>
<sequence>MRNLIPSWIRVPILFFIVAGIVEFFVDSGNQPAFIKYPAVLMFLLLVLFILIAIEGIVGSLENVMFQKLDPEAQARFLADKEKATEFPWLKKTYLKLLGSKPIEQEGEIILDHNYDGIKELDNDLPPWWKYAFIISIIFAAIYLLRYEVFSGPSQIEEFDTELAEAKIAIEAYKKTAKGLVDVNTVTVLTETADLTAGKTIFETNCVACHMADGGGGIGPNLTDNHWILGGDIKSIFHTVSEGGRAGKGMIAWKAQLKPLEIAQVASYVLTFQGTTPANPKAPEGDIIINETTEAAEAVTDTTETASPELKDESVSEPE</sequence>
<organism evidence="8 9">
    <name type="scientific">Pseudotamlana carrageenivorans</name>
    <dbReference type="NCBI Taxonomy" id="2069432"/>
    <lineage>
        <taxon>Bacteria</taxon>
        <taxon>Pseudomonadati</taxon>
        <taxon>Bacteroidota</taxon>
        <taxon>Flavobacteriia</taxon>
        <taxon>Flavobacteriales</taxon>
        <taxon>Flavobacteriaceae</taxon>
        <taxon>Pseudotamlana</taxon>
    </lineage>
</organism>
<proteinExistence type="predicted"/>
<dbReference type="Gene3D" id="6.10.280.130">
    <property type="match status" value="1"/>
</dbReference>
<feature type="region of interest" description="Disordered" evidence="5">
    <location>
        <begin position="292"/>
        <end position="319"/>
    </location>
</feature>
<reference evidence="9" key="1">
    <citation type="submission" date="2018-01" db="EMBL/GenBank/DDBJ databases">
        <title>Complete genome of Tamlana sp. UJ94.</title>
        <authorList>
            <person name="Jung J."/>
            <person name="Chung D."/>
            <person name="Bae S.S."/>
            <person name="Baek K."/>
        </authorList>
    </citation>
    <scope>NUCLEOTIDE SEQUENCE [LARGE SCALE GENOMIC DNA]</scope>
    <source>
        <strain evidence="9">UJ94</strain>
    </source>
</reference>
<evidence type="ECO:0000256" key="2">
    <source>
        <dbReference type="ARBA" id="ARBA00022723"/>
    </source>
</evidence>
<evidence type="ECO:0000256" key="1">
    <source>
        <dbReference type="ARBA" id="ARBA00022617"/>
    </source>
</evidence>
<dbReference type="EMBL" id="CP025938">
    <property type="protein sequence ID" value="AUS06071.1"/>
    <property type="molecule type" value="Genomic_DNA"/>
</dbReference>
<dbReference type="InterPro" id="IPR036909">
    <property type="entry name" value="Cyt_c-like_dom_sf"/>
</dbReference>
<feature type="compositionally biased region" description="Low complexity" evidence="5">
    <location>
        <begin position="292"/>
        <end position="306"/>
    </location>
</feature>
<protein>
    <submittedName>
        <fullName evidence="8">Cytochrome C oxidase subunit III</fullName>
    </submittedName>
</protein>
<feature type="compositionally biased region" description="Basic and acidic residues" evidence="5">
    <location>
        <begin position="309"/>
        <end position="319"/>
    </location>
</feature>
<dbReference type="SUPFAM" id="SSF46626">
    <property type="entry name" value="Cytochrome c"/>
    <property type="match status" value="1"/>
</dbReference>
<dbReference type="AlphaFoldDB" id="A0A2I7SJJ8"/>
<evidence type="ECO:0000256" key="5">
    <source>
        <dbReference type="SAM" id="MobiDB-lite"/>
    </source>
</evidence>
<accession>A0A2I7SJJ8</accession>
<feature type="transmembrane region" description="Helical" evidence="6">
    <location>
        <begin position="128"/>
        <end position="145"/>
    </location>
</feature>
<evidence type="ECO:0000313" key="9">
    <source>
        <dbReference type="Proteomes" id="UP000236592"/>
    </source>
</evidence>
<dbReference type="OrthoDB" id="9811281at2"/>
<keyword evidence="2 4" id="KW-0479">Metal-binding</keyword>
<name>A0A2I7SJJ8_9FLAO</name>
<dbReference type="Gene3D" id="1.10.760.10">
    <property type="entry name" value="Cytochrome c-like domain"/>
    <property type="match status" value="1"/>
</dbReference>
<dbReference type="Pfam" id="PF14715">
    <property type="entry name" value="FixP_N"/>
    <property type="match status" value="1"/>
</dbReference>
<dbReference type="PROSITE" id="PS51007">
    <property type="entry name" value="CYTC"/>
    <property type="match status" value="1"/>
</dbReference>
<dbReference type="InterPro" id="IPR050597">
    <property type="entry name" value="Cytochrome_c_Oxidase_Subunit"/>
</dbReference>
<dbReference type="GO" id="GO:0046872">
    <property type="term" value="F:metal ion binding"/>
    <property type="evidence" value="ECO:0007669"/>
    <property type="project" value="UniProtKB-KW"/>
</dbReference>
<dbReference type="InterPro" id="IPR038414">
    <property type="entry name" value="CcoP_N_sf"/>
</dbReference>
<evidence type="ECO:0000256" key="4">
    <source>
        <dbReference type="PROSITE-ProRule" id="PRU00433"/>
    </source>
</evidence>
<evidence type="ECO:0000259" key="7">
    <source>
        <dbReference type="PROSITE" id="PS51007"/>
    </source>
</evidence>
<dbReference type="Proteomes" id="UP000236592">
    <property type="component" value="Chromosome"/>
</dbReference>
<keyword evidence="6" id="KW-0812">Transmembrane</keyword>
<feature type="transmembrane region" description="Helical" evidence="6">
    <location>
        <begin position="6"/>
        <end position="26"/>
    </location>
</feature>